<evidence type="ECO:0000313" key="1">
    <source>
        <dbReference type="EMBL" id="TGD82925.1"/>
    </source>
</evidence>
<name>A0A4Z0MUW9_9BACT</name>
<dbReference type="AlphaFoldDB" id="A0A4Z0MUW9"/>
<reference evidence="1 2" key="1">
    <citation type="submission" date="2019-04" db="EMBL/GenBank/DDBJ databases">
        <authorList>
            <person name="Feng G."/>
            <person name="Zhang J."/>
            <person name="Zhu H."/>
        </authorList>
    </citation>
    <scope>NUCLEOTIDE SEQUENCE [LARGE SCALE GENOMIC DNA]</scope>
    <source>
        <strain evidence="1 2">JCM 19491</strain>
    </source>
</reference>
<comment type="caution">
    <text evidence="1">The sequence shown here is derived from an EMBL/GenBank/DDBJ whole genome shotgun (WGS) entry which is preliminary data.</text>
</comment>
<dbReference type="Proteomes" id="UP000298284">
    <property type="component" value="Unassembled WGS sequence"/>
</dbReference>
<accession>A0A4Z0MUW9</accession>
<dbReference type="PROSITE" id="PS51257">
    <property type="entry name" value="PROKAR_LIPOPROTEIN"/>
    <property type="match status" value="1"/>
</dbReference>
<gene>
    <name evidence="1" type="ORF">EU557_03865</name>
</gene>
<evidence type="ECO:0008006" key="3">
    <source>
        <dbReference type="Google" id="ProtNLM"/>
    </source>
</evidence>
<protein>
    <recommendedName>
        <fullName evidence="3">Lipoprotein</fullName>
    </recommendedName>
</protein>
<dbReference type="OrthoDB" id="880026at2"/>
<dbReference type="EMBL" id="SRKZ01000001">
    <property type="protein sequence ID" value="TGD82925.1"/>
    <property type="molecule type" value="Genomic_DNA"/>
</dbReference>
<dbReference type="RefSeq" id="WP_135529081.1">
    <property type="nucleotide sequence ID" value="NZ_SRKZ01000001.1"/>
</dbReference>
<keyword evidence="2" id="KW-1185">Reference proteome</keyword>
<organism evidence="1 2">
    <name type="scientific">Hymenobacter wooponensis</name>
    <dbReference type="NCBI Taxonomy" id="1525360"/>
    <lineage>
        <taxon>Bacteria</taxon>
        <taxon>Pseudomonadati</taxon>
        <taxon>Bacteroidota</taxon>
        <taxon>Cytophagia</taxon>
        <taxon>Cytophagales</taxon>
        <taxon>Hymenobacteraceae</taxon>
        <taxon>Hymenobacter</taxon>
    </lineage>
</organism>
<evidence type="ECO:0000313" key="2">
    <source>
        <dbReference type="Proteomes" id="UP000298284"/>
    </source>
</evidence>
<proteinExistence type="predicted"/>
<sequence>MKIPSTRIVALALLLSACSKDDETVPMLTGQYRTESTLKAGAIQMYTSSGVNTNQTTITRFLRRLNGASTIFMRRDSVLTGPALELHFRENNRVTLASVVPPGANDYMIELEVTTRARQYYLLSDLDSSMVYGSGSGYNSNPCSAFPDKIRQHQPASKCYNIPSSSGYGQLCRQRPLRMLAIQKGQPVLSLLSWLGKSTTNGRWCWTSYGNDWNSLNSNLRNSLAPGDTVVVQTNELALRKQ</sequence>